<evidence type="ECO:0008006" key="5">
    <source>
        <dbReference type="Google" id="ProtNLM"/>
    </source>
</evidence>
<keyword evidence="2" id="KW-1133">Transmembrane helix</keyword>
<keyword evidence="4" id="KW-1185">Reference proteome</keyword>
<gene>
    <name evidence="3" type="ORF">ACHHYP_02472</name>
</gene>
<evidence type="ECO:0000313" key="4">
    <source>
        <dbReference type="Proteomes" id="UP000243579"/>
    </source>
</evidence>
<dbReference type="AlphaFoldDB" id="A0A1V9Z6R2"/>
<feature type="transmembrane region" description="Helical" evidence="2">
    <location>
        <begin position="192"/>
        <end position="211"/>
    </location>
</feature>
<protein>
    <recommendedName>
        <fullName evidence="5">Transmembrane protein</fullName>
    </recommendedName>
</protein>
<comment type="caution">
    <text evidence="3">The sequence shown here is derived from an EMBL/GenBank/DDBJ whole genome shotgun (WGS) entry which is preliminary data.</text>
</comment>
<evidence type="ECO:0000256" key="2">
    <source>
        <dbReference type="SAM" id="Phobius"/>
    </source>
</evidence>
<feature type="transmembrane region" description="Helical" evidence="2">
    <location>
        <begin position="231"/>
        <end position="255"/>
    </location>
</feature>
<proteinExistence type="predicted"/>
<feature type="transmembrane region" description="Helical" evidence="2">
    <location>
        <begin position="116"/>
        <end position="138"/>
    </location>
</feature>
<feature type="transmembrane region" description="Helical" evidence="2">
    <location>
        <begin position="564"/>
        <end position="585"/>
    </location>
</feature>
<feature type="transmembrane region" description="Helical" evidence="2">
    <location>
        <begin position="159"/>
        <end position="180"/>
    </location>
</feature>
<name>A0A1V9Z6R2_ACHHY</name>
<dbReference type="OrthoDB" id="72119at2759"/>
<feature type="transmembrane region" description="Helical" evidence="2">
    <location>
        <begin position="307"/>
        <end position="328"/>
    </location>
</feature>
<feature type="transmembrane region" description="Helical" evidence="2">
    <location>
        <begin position="591"/>
        <end position="614"/>
    </location>
</feature>
<feature type="compositionally biased region" description="Basic and acidic residues" evidence="1">
    <location>
        <begin position="10"/>
        <end position="27"/>
    </location>
</feature>
<sequence>MKMHVVQTKNLDEKVRPTPEREHEETPREYLYCEGPACSYAWMQPPIPLREGQSVRQYRGKIPHIAFYCNKCYAALCSEEMEKCPIYLDNTINVAGLPRLRRLESYACLVNNCKTYFAAATFIVILLPLVALLHASSGGRRLLPKRVCELWSVVSKPRVVATFTFLGLNYLGIAMCFPFASQSVYWGLMELYNVLFAIVNLLNHTPLNGYVNVVDKMRQVRHPVFQMMMLFFRACTAGLAPCMGIVEPLALILSAPMHSLVYFAGSKAGIDVGNLRISDGDISLVPGAFVGYASLERIREVVGWRRFLMALGIVCSMTLNGLLLLSWVPGALPTVPFYVPGVTTLVGSPENALYTISGRMVPTTCVPATPGSVTGLWSLTIDPPPTTDRGLPLLSLRLFNATSVVPYTVTMAWSINLVNQSSTDIYFYPLADQGYFSLLGTFHGTCADVANFTLDTKTHYLTTSIQQYVSDQTISFPLVLFPLYLIAKQMAQCSIMAVSVGSVAARIWALWIKFTAITTDGLFPPFSGSAVAVNLAVREYLIGWMGLRKAVVCATKLLASYIKVFLSLALIQLAIAVGGLLVYALTDNGPMPTYLLLIIALVNALSTLVFLYPLSEAMELMASHGDMLRDVHLHLLLADKPVLKDDTVVHVLTAFIDVVDNHDDRIHFWHIDVSKDRLRDLIVTLASGLSFIASKSVKFAWSDANPFFVGTQTSIWSS</sequence>
<organism evidence="3 4">
    <name type="scientific">Achlya hypogyna</name>
    <name type="common">Oomycete</name>
    <name type="synonym">Protoachlya hypogyna</name>
    <dbReference type="NCBI Taxonomy" id="1202772"/>
    <lineage>
        <taxon>Eukaryota</taxon>
        <taxon>Sar</taxon>
        <taxon>Stramenopiles</taxon>
        <taxon>Oomycota</taxon>
        <taxon>Saprolegniomycetes</taxon>
        <taxon>Saprolegniales</taxon>
        <taxon>Achlyaceae</taxon>
        <taxon>Achlya</taxon>
    </lineage>
</organism>
<feature type="region of interest" description="Disordered" evidence="1">
    <location>
        <begin position="1"/>
        <end position="27"/>
    </location>
</feature>
<accession>A0A1V9Z6R2</accession>
<keyword evidence="2" id="KW-0812">Transmembrane</keyword>
<keyword evidence="2" id="KW-0472">Membrane</keyword>
<evidence type="ECO:0000256" key="1">
    <source>
        <dbReference type="SAM" id="MobiDB-lite"/>
    </source>
</evidence>
<feature type="transmembrane region" description="Helical" evidence="2">
    <location>
        <begin position="398"/>
        <end position="418"/>
    </location>
</feature>
<dbReference type="EMBL" id="JNBR01000404">
    <property type="protein sequence ID" value="OQR93530.1"/>
    <property type="molecule type" value="Genomic_DNA"/>
</dbReference>
<evidence type="ECO:0000313" key="3">
    <source>
        <dbReference type="EMBL" id="OQR93530.1"/>
    </source>
</evidence>
<reference evidence="3 4" key="1">
    <citation type="journal article" date="2014" name="Genome Biol. Evol.">
        <title>The secreted proteins of Achlya hypogyna and Thraustotheca clavata identify the ancestral oomycete secretome and reveal gene acquisitions by horizontal gene transfer.</title>
        <authorList>
            <person name="Misner I."/>
            <person name="Blouin N."/>
            <person name="Leonard G."/>
            <person name="Richards T.A."/>
            <person name="Lane C.E."/>
        </authorList>
    </citation>
    <scope>NUCLEOTIDE SEQUENCE [LARGE SCALE GENOMIC DNA]</scope>
    <source>
        <strain evidence="3 4">ATCC 48635</strain>
    </source>
</reference>
<dbReference type="Proteomes" id="UP000243579">
    <property type="component" value="Unassembled WGS sequence"/>
</dbReference>